<keyword evidence="6" id="KW-0808">Transferase</keyword>
<dbReference type="Gene3D" id="1.10.287.130">
    <property type="match status" value="1"/>
</dbReference>
<sequence length="441" mass="47240">MQAQFAIFSRPSASPALRLETLVRIRWLAVAGQAIGVLFVAFGLGYPLPLAECLALITLSVVLNLILVIRYGAGYRPSPEFAAAQIGYDCLQLWGLLALTGGLHNPFALLLLAPVAVSATSLPKRATFVLAALVILLASILAVWHLPLPWDPAESISFARVYVIGIWVSLICGVVFVSAYTMRVSNDSRQMADALAATELALSRREQLRALDGLAAAAAHELGTPLSTIALAAKEMRAEVRDGDAVAEDVELIIDQAARCRAILAKLRNLGADDADPFASAPLTDILDEVARQHEGRGKAILFYTEPAAGPTPVFRRNVGLLYGLGNLIENATDFARSTVRVELGWDAERVWVTITDDGPGFALELIQRLGEPYLTTRHRAAQDGALEGGGGLGLGIFIAKTLLERSGAALSFRNAEPDGHARVAIRWPRDADVIDRSGTL</sequence>
<keyword evidence="4" id="KW-1003">Cell membrane</keyword>
<dbReference type="Pfam" id="PF00512">
    <property type="entry name" value="HisKA"/>
    <property type="match status" value="1"/>
</dbReference>
<evidence type="ECO:0000256" key="3">
    <source>
        <dbReference type="ARBA" id="ARBA00012438"/>
    </source>
</evidence>
<feature type="transmembrane region" description="Helical" evidence="10">
    <location>
        <begin position="93"/>
        <end position="116"/>
    </location>
</feature>
<dbReference type="PANTHER" id="PTHR44936:SF10">
    <property type="entry name" value="SENSOR PROTEIN RSTB"/>
    <property type="match status" value="1"/>
</dbReference>
<feature type="transmembrane region" description="Helical" evidence="10">
    <location>
        <begin position="53"/>
        <end position="73"/>
    </location>
</feature>
<dbReference type="SUPFAM" id="SSF47384">
    <property type="entry name" value="Homodimeric domain of signal transducing histidine kinase"/>
    <property type="match status" value="1"/>
</dbReference>
<dbReference type="InterPro" id="IPR005467">
    <property type="entry name" value="His_kinase_dom"/>
</dbReference>
<dbReference type="EC" id="2.7.13.3" evidence="3"/>
<reference evidence="12" key="2">
    <citation type="submission" date="2020-09" db="EMBL/GenBank/DDBJ databases">
        <authorList>
            <person name="Sun Q."/>
            <person name="Kim S."/>
        </authorList>
    </citation>
    <scope>NUCLEOTIDE SEQUENCE</scope>
    <source>
        <strain evidence="12">KCTC 32437</strain>
    </source>
</reference>
<comment type="caution">
    <text evidence="12">The sequence shown here is derived from an EMBL/GenBank/DDBJ whole genome shotgun (WGS) entry which is preliminary data.</text>
</comment>
<evidence type="ECO:0000256" key="9">
    <source>
        <dbReference type="ARBA" id="ARBA00022840"/>
    </source>
</evidence>
<keyword evidence="10" id="KW-1133">Transmembrane helix</keyword>
<evidence type="ECO:0000256" key="8">
    <source>
        <dbReference type="ARBA" id="ARBA00022777"/>
    </source>
</evidence>
<evidence type="ECO:0000256" key="4">
    <source>
        <dbReference type="ARBA" id="ARBA00022475"/>
    </source>
</evidence>
<dbReference type="CDD" id="cd00082">
    <property type="entry name" value="HisKA"/>
    <property type="match status" value="1"/>
</dbReference>
<keyword evidence="8" id="KW-0418">Kinase</keyword>
<feature type="transmembrane region" description="Helical" evidence="10">
    <location>
        <begin position="25"/>
        <end position="46"/>
    </location>
</feature>
<keyword evidence="9" id="KW-0067">ATP-binding</keyword>
<comment type="catalytic activity">
    <reaction evidence="1">
        <text>ATP + protein L-histidine = ADP + protein N-phospho-L-histidine.</text>
        <dbReference type="EC" id="2.7.13.3"/>
    </reaction>
</comment>
<evidence type="ECO:0000313" key="13">
    <source>
        <dbReference type="Proteomes" id="UP000646579"/>
    </source>
</evidence>
<dbReference type="Gene3D" id="3.30.565.10">
    <property type="entry name" value="Histidine kinase-like ATPase, C-terminal domain"/>
    <property type="match status" value="1"/>
</dbReference>
<feature type="transmembrane region" description="Helical" evidence="10">
    <location>
        <begin position="159"/>
        <end position="181"/>
    </location>
</feature>
<evidence type="ECO:0000256" key="2">
    <source>
        <dbReference type="ARBA" id="ARBA00004651"/>
    </source>
</evidence>
<accession>A0A918VTJ9</accession>
<dbReference type="GO" id="GO:0005524">
    <property type="term" value="F:ATP binding"/>
    <property type="evidence" value="ECO:0007669"/>
    <property type="project" value="UniProtKB-KW"/>
</dbReference>
<dbReference type="Proteomes" id="UP000646579">
    <property type="component" value="Unassembled WGS sequence"/>
</dbReference>
<dbReference type="RefSeq" id="WP_189425329.1">
    <property type="nucleotide sequence ID" value="NZ_BMZE01000002.1"/>
</dbReference>
<evidence type="ECO:0000256" key="5">
    <source>
        <dbReference type="ARBA" id="ARBA00022553"/>
    </source>
</evidence>
<dbReference type="InterPro" id="IPR050980">
    <property type="entry name" value="2C_sensor_his_kinase"/>
</dbReference>
<dbReference type="NCBIfam" id="NF033792">
    <property type="entry name" value="ActS_PrrB_HisK"/>
    <property type="match status" value="1"/>
</dbReference>
<dbReference type="SMART" id="SM00388">
    <property type="entry name" value="HisKA"/>
    <property type="match status" value="1"/>
</dbReference>
<dbReference type="InterPro" id="IPR047770">
    <property type="entry name" value="RegB"/>
</dbReference>
<feature type="domain" description="Histidine kinase" evidence="11">
    <location>
        <begin position="217"/>
        <end position="432"/>
    </location>
</feature>
<keyword evidence="5" id="KW-0597">Phosphoprotein</keyword>
<dbReference type="InterPro" id="IPR003661">
    <property type="entry name" value="HisK_dim/P_dom"/>
</dbReference>
<evidence type="ECO:0000259" key="11">
    <source>
        <dbReference type="PROSITE" id="PS50109"/>
    </source>
</evidence>
<dbReference type="EMBL" id="BMZE01000002">
    <property type="protein sequence ID" value="GHA22750.1"/>
    <property type="molecule type" value="Genomic_DNA"/>
</dbReference>
<evidence type="ECO:0000256" key="6">
    <source>
        <dbReference type="ARBA" id="ARBA00022679"/>
    </source>
</evidence>
<dbReference type="SUPFAM" id="SSF55874">
    <property type="entry name" value="ATPase domain of HSP90 chaperone/DNA topoisomerase II/histidine kinase"/>
    <property type="match status" value="1"/>
</dbReference>
<keyword evidence="7" id="KW-0547">Nucleotide-binding</keyword>
<name>A0A918VTJ9_9HYPH</name>
<comment type="subcellular location">
    <subcellularLocation>
        <location evidence="2">Cell membrane</location>
        <topology evidence="2">Multi-pass membrane protein</topology>
    </subcellularLocation>
</comment>
<keyword evidence="13" id="KW-1185">Reference proteome</keyword>
<evidence type="ECO:0000256" key="10">
    <source>
        <dbReference type="SAM" id="Phobius"/>
    </source>
</evidence>
<keyword evidence="10" id="KW-0472">Membrane</keyword>
<dbReference type="InterPro" id="IPR003594">
    <property type="entry name" value="HATPase_dom"/>
</dbReference>
<dbReference type="Pfam" id="PF02518">
    <property type="entry name" value="HATPase_c"/>
    <property type="match status" value="1"/>
</dbReference>
<dbReference type="PRINTS" id="PR00344">
    <property type="entry name" value="BCTRLSENSOR"/>
</dbReference>
<keyword evidence="10" id="KW-0812">Transmembrane</keyword>
<protein>
    <recommendedName>
        <fullName evidence="3">histidine kinase</fullName>
        <ecNumber evidence="3">2.7.13.3</ecNumber>
    </recommendedName>
</protein>
<dbReference type="InterPro" id="IPR036890">
    <property type="entry name" value="HATPase_C_sf"/>
</dbReference>
<dbReference type="AlphaFoldDB" id="A0A918VTJ9"/>
<feature type="transmembrane region" description="Helical" evidence="10">
    <location>
        <begin position="128"/>
        <end position="147"/>
    </location>
</feature>
<dbReference type="PANTHER" id="PTHR44936">
    <property type="entry name" value="SENSOR PROTEIN CREC"/>
    <property type="match status" value="1"/>
</dbReference>
<organism evidence="12 13">
    <name type="scientific">Devosia pacifica</name>
    <dbReference type="NCBI Taxonomy" id="1335967"/>
    <lineage>
        <taxon>Bacteria</taxon>
        <taxon>Pseudomonadati</taxon>
        <taxon>Pseudomonadota</taxon>
        <taxon>Alphaproteobacteria</taxon>
        <taxon>Hyphomicrobiales</taxon>
        <taxon>Devosiaceae</taxon>
        <taxon>Devosia</taxon>
    </lineage>
</organism>
<evidence type="ECO:0000256" key="7">
    <source>
        <dbReference type="ARBA" id="ARBA00022741"/>
    </source>
</evidence>
<reference evidence="12" key="1">
    <citation type="journal article" date="2014" name="Int. J. Syst. Evol. Microbiol.">
        <title>Complete genome sequence of Corynebacterium casei LMG S-19264T (=DSM 44701T), isolated from a smear-ripened cheese.</title>
        <authorList>
            <consortium name="US DOE Joint Genome Institute (JGI-PGF)"/>
            <person name="Walter F."/>
            <person name="Albersmeier A."/>
            <person name="Kalinowski J."/>
            <person name="Ruckert C."/>
        </authorList>
    </citation>
    <scope>NUCLEOTIDE SEQUENCE</scope>
    <source>
        <strain evidence="12">KCTC 32437</strain>
    </source>
</reference>
<dbReference type="InterPro" id="IPR036097">
    <property type="entry name" value="HisK_dim/P_sf"/>
</dbReference>
<dbReference type="PROSITE" id="PS50109">
    <property type="entry name" value="HIS_KIN"/>
    <property type="match status" value="1"/>
</dbReference>
<gene>
    <name evidence="12" type="ORF">GCM10007989_17730</name>
</gene>
<proteinExistence type="predicted"/>
<evidence type="ECO:0000313" key="12">
    <source>
        <dbReference type="EMBL" id="GHA22750.1"/>
    </source>
</evidence>
<dbReference type="GO" id="GO:0005886">
    <property type="term" value="C:plasma membrane"/>
    <property type="evidence" value="ECO:0007669"/>
    <property type="project" value="UniProtKB-SubCell"/>
</dbReference>
<evidence type="ECO:0000256" key="1">
    <source>
        <dbReference type="ARBA" id="ARBA00000085"/>
    </source>
</evidence>
<dbReference type="InterPro" id="IPR004358">
    <property type="entry name" value="Sig_transdc_His_kin-like_C"/>
</dbReference>
<dbReference type="GO" id="GO:0000155">
    <property type="term" value="F:phosphorelay sensor kinase activity"/>
    <property type="evidence" value="ECO:0007669"/>
    <property type="project" value="InterPro"/>
</dbReference>
<dbReference type="SMART" id="SM00387">
    <property type="entry name" value="HATPase_c"/>
    <property type="match status" value="1"/>
</dbReference>